<proteinExistence type="predicted"/>
<protein>
    <submittedName>
        <fullName evidence="1">Uncharacterized protein</fullName>
    </submittedName>
</protein>
<comment type="caution">
    <text evidence="1">The sequence shown here is derived from an EMBL/GenBank/DDBJ whole genome shotgun (WGS) entry which is preliminary data.</text>
</comment>
<dbReference type="EMBL" id="CAUJNA010003595">
    <property type="protein sequence ID" value="CAJ1405653.1"/>
    <property type="molecule type" value="Genomic_DNA"/>
</dbReference>
<sequence length="589" mass="65353">AMAGRKRRLSHEEEENFGRCLSLPGCSDNTARAIWNIAGELREDGAAASRSSAFTTRTDLTADALACYERHELAGESGKPVPILIGVLAKLLRYAARGSPPWATVLDRVFKRDKGRRLSCVLYHDELICGNVLAVRKVKKICMIYLSFRELYASLSKEDAWLTVAAVQASVIDRIAGGMTRLMTAVVKSVHAKSHESGFVLELPSGPTWVRIRPVSLFLSDQEAQRATWSTKGSAGLKPCLFCLNVLNKGQAAASPFQTIDAHDVALFQRYSDEQYFLAAEELAETASKTRRKERETLLGVTHVQGSLLLDPAARGHLPPSSACNDVLHNYFCNGIMTLETFRDMACAADWRRPGRGHSSASAELRRLLDRKMFDAELYKGQGHETARVVHVCHYYVAQSLVRSGKHAKATESFARLRDACAALRVLKHRPTPIQDRAAVRDLELAQARHQAAYVQAYGPSAVKPKHHHRLHLPESALKLGWLPSTEAHESKHRVVKGGMLDHQKAAPPELRHRLGDDSLRVFTEMKLIRQHITTADVLLWPSQGATLTTCGSVWRHTGREILTRPSVDAPSTIPAMWTTCDQDLICLH</sequence>
<organism evidence="1 2">
    <name type="scientific">Effrenium voratum</name>
    <dbReference type="NCBI Taxonomy" id="2562239"/>
    <lineage>
        <taxon>Eukaryota</taxon>
        <taxon>Sar</taxon>
        <taxon>Alveolata</taxon>
        <taxon>Dinophyceae</taxon>
        <taxon>Suessiales</taxon>
        <taxon>Symbiodiniaceae</taxon>
        <taxon>Effrenium</taxon>
    </lineage>
</organism>
<accession>A0AA36NK93</accession>
<gene>
    <name evidence="1" type="ORF">EVOR1521_LOCUS27811</name>
</gene>
<dbReference type="Proteomes" id="UP001178507">
    <property type="component" value="Unassembled WGS sequence"/>
</dbReference>
<evidence type="ECO:0000313" key="1">
    <source>
        <dbReference type="EMBL" id="CAJ1405653.1"/>
    </source>
</evidence>
<feature type="non-terminal residue" evidence="1">
    <location>
        <position position="1"/>
    </location>
</feature>
<keyword evidence="2" id="KW-1185">Reference proteome</keyword>
<reference evidence="1" key="1">
    <citation type="submission" date="2023-08" db="EMBL/GenBank/DDBJ databases">
        <authorList>
            <person name="Chen Y."/>
            <person name="Shah S."/>
            <person name="Dougan E. K."/>
            <person name="Thang M."/>
            <person name="Chan C."/>
        </authorList>
    </citation>
    <scope>NUCLEOTIDE SEQUENCE</scope>
</reference>
<name>A0AA36NK93_9DINO</name>
<dbReference type="AlphaFoldDB" id="A0AA36NK93"/>
<evidence type="ECO:0000313" key="2">
    <source>
        <dbReference type="Proteomes" id="UP001178507"/>
    </source>
</evidence>